<evidence type="ECO:0000313" key="2">
    <source>
        <dbReference type="Proteomes" id="UP000639775"/>
    </source>
</evidence>
<accession>A0A967BFM4</accession>
<dbReference type="EMBL" id="JAAORB010000027">
    <property type="protein sequence ID" value="NHQ75186.1"/>
    <property type="molecule type" value="Genomic_DNA"/>
</dbReference>
<sequence>MNWEKDVIRRTMEAVGEDTGAALDMLLRRLDGVPGATDAIADVVQAMAERHAAHAGELRAEIRRRNGGAEIIELEK</sequence>
<evidence type="ECO:0000313" key="1">
    <source>
        <dbReference type="EMBL" id="NHQ75186.1"/>
    </source>
</evidence>
<proteinExistence type="predicted"/>
<keyword evidence="2" id="KW-1185">Reference proteome</keyword>
<dbReference type="Proteomes" id="UP000639775">
    <property type="component" value="Unassembled WGS sequence"/>
</dbReference>
<gene>
    <name evidence="1" type="ORF">HAT86_12040</name>
</gene>
<reference evidence="1" key="1">
    <citation type="submission" date="2020-03" db="EMBL/GenBank/DDBJ databases">
        <title>Roseovarius gahaiensis sp. nov., isolated from Gahai Saline Lake, China.</title>
        <authorList>
            <person name="Sun X."/>
        </authorList>
    </citation>
    <scope>NUCLEOTIDE SEQUENCE</scope>
    <source>
        <strain evidence="1">GH877</strain>
    </source>
</reference>
<protein>
    <submittedName>
        <fullName evidence="1">Uncharacterized protein</fullName>
    </submittedName>
</protein>
<name>A0A967BFM4_9RHOB</name>
<organism evidence="1 2">
    <name type="scientific">Roseovarius gahaiensis</name>
    <dbReference type="NCBI Taxonomy" id="2716691"/>
    <lineage>
        <taxon>Bacteria</taxon>
        <taxon>Pseudomonadati</taxon>
        <taxon>Pseudomonadota</taxon>
        <taxon>Alphaproteobacteria</taxon>
        <taxon>Rhodobacterales</taxon>
        <taxon>Roseobacteraceae</taxon>
        <taxon>Roseovarius</taxon>
    </lineage>
</organism>
<comment type="caution">
    <text evidence="1">The sequence shown here is derived from an EMBL/GenBank/DDBJ whole genome shotgun (WGS) entry which is preliminary data.</text>
</comment>
<dbReference type="AlphaFoldDB" id="A0A967BFM4"/>
<dbReference type="RefSeq" id="WP_167197897.1">
    <property type="nucleotide sequence ID" value="NZ_JAAORB010000027.1"/>
</dbReference>